<evidence type="ECO:0000313" key="3">
    <source>
        <dbReference type="Proteomes" id="UP000301751"/>
    </source>
</evidence>
<dbReference type="Pfam" id="PF00085">
    <property type="entry name" value="Thioredoxin"/>
    <property type="match status" value="1"/>
</dbReference>
<proteinExistence type="predicted"/>
<dbReference type="GO" id="GO:0016671">
    <property type="term" value="F:oxidoreductase activity, acting on a sulfur group of donors, disulfide as acceptor"/>
    <property type="evidence" value="ECO:0007669"/>
    <property type="project" value="TreeGrafter"/>
</dbReference>
<reference evidence="3" key="1">
    <citation type="submission" date="2019-03" db="EMBL/GenBank/DDBJ databases">
        <title>Aquabacterium pictum sp.nov., the first bacteriochlorophyll a-containing freshwater bacterium in the genus Aquabacterium of the class Betaproteobacteria.</title>
        <authorList>
            <person name="Hirose S."/>
            <person name="Tank M."/>
            <person name="Hara E."/>
            <person name="Tamaki H."/>
            <person name="Takaichi S."/>
            <person name="Haruta S."/>
            <person name="Hanada S."/>
        </authorList>
    </citation>
    <scope>NUCLEOTIDE SEQUENCE [LARGE SCALE GENOMIC DNA]</scope>
    <source>
        <strain evidence="3">W35</strain>
    </source>
</reference>
<protein>
    <recommendedName>
        <fullName evidence="1">Thioredoxin domain-containing protein</fullName>
    </recommendedName>
</protein>
<dbReference type="Proteomes" id="UP000301751">
    <property type="component" value="Unassembled WGS sequence"/>
</dbReference>
<dbReference type="AlphaFoldDB" id="A0A480AVS3"/>
<dbReference type="EMBL" id="BJCL01000018">
    <property type="protein sequence ID" value="GCL65604.1"/>
    <property type="molecule type" value="Genomic_DNA"/>
</dbReference>
<dbReference type="InterPro" id="IPR044241">
    <property type="entry name" value="TxlA/HCF164"/>
</dbReference>
<dbReference type="InterPro" id="IPR036249">
    <property type="entry name" value="Thioredoxin-like_sf"/>
</dbReference>
<evidence type="ECO:0000313" key="2">
    <source>
        <dbReference type="EMBL" id="GCL65604.1"/>
    </source>
</evidence>
<accession>A0A480AVS3</accession>
<dbReference type="PANTHER" id="PTHR47353">
    <property type="entry name" value="THIOREDOXIN-LIKE PROTEIN HCF164, CHLOROPLASTIC"/>
    <property type="match status" value="1"/>
</dbReference>
<dbReference type="InterPro" id="IPR013766">
    <property type="entry name" value="Thioredoxin_domain"/>
</dbReference>
<sequence length="143" mass="15468">MNRRHLLTLTGTAGVAASGLGLALYLRGMPPEADTAATAPLADPVEQALRQGRPAMIQFGANACAACREMKPVLAALQREHGTRFTVMNVDLISQKHRGYLQRFRIQLMPTQVFFDAAGNEIHRNLGTMSSAAIVARLEGRPS</sequence>
<dbReference type="SUPFAM" id="SSF52833">
    <property type="entry name" value="Thioredoxin-like"/>
    <property type="match status" value="1"/>
</dbReference>
<comment type="caution">
    <text evidence="2">The sequence shown here is derived from an EMBL/GenBank/DDBJ whole genome shotgun (WGS) entry which is preliminary data.</text>
</comment>
<dbReference type="PROSITE" id="PS51352">
    <property type="entry name" value="THIOREDOXIN_2"/>
    <property type="match status" value="1"/>
</dbReference>
<dbReference type="Gene3D" id="3.40.30.10">
    <property type="entry name" value="Glutaredoxin"/>
    <property type="match status" value="1"/>
</dbReference>
<gene>
    <name evidence="2" type="ORF">AQPW35_46850</name>
</gene>
<feature type="domain" description="Thioredoxin" evidence="1">
    <location>
        <begin position="23"/>
        <end position="143"/>
    </location>
</feature>
<keyword evidence="3" id="KW-1185">Reference proteome</keyword>
<dbReference type="RefSeq" id="WP_137735308.1">
    <property type="nucleotide sequence ID" value="NZ_BJCL01000018.1"/>
</dbReference>
<evidence type="ECO:0000259" key="1">
    <source>
        <dbReference type="PROSITE" id="PS51352"/>
    </source>
</evidence>
<organism evidence="2 3">
    <name type="scientific">Pseudaquabacterium pictum</name>
    <dbReference type="NCBI Taxonomy" id="2315236"/>
    <lineage>
        <taxon>Bacteria</taxon>
        <taxon>Pseudomonadati</taxon>
        <taxon>Pseudomonadota</taxon>
        <taxon>Betaproteobacteria</taxon>
        <taxon>Burkholderiales</taxon>
        <taxon>Sphaerotilaceae</taxon>
        <taxon>Pseudaquabacterium</taxon>
    </lineage>
</organism>
<dbReference type="PANTHER" id="PTHR47353:SF1">
    <property type="entry name" value="THIOREDOXIN-LIKE PROTEIN HCF164, CHLOROPLASTIC"/>
    <property type="match status" value="1"/>
</dbReference>
<dbReference type="OrthoDB" id="9790390at2"/>
<name>A0A480AVS3_9BURK</name>